<dbReference type="Proteomes" id="UP001234202">
    <property type="component" value="Unassembled WGS sequence"/>
</dbReference>
<dbReference type="EMBL" id="JASBWV010000019">
    <property type="protein sequence ID" value="KAJ9121088.1"/>
    <property type="molecule type" value="Genomic_DNA"/>
</dbReference>
<sequence>MAIPTPATTAVNADADTPTVVPTASSADPNDAEETPAERRERLHTAPFGSRFLTDEADVFSHNAWDHVTPPPEWEDDAKRVLDMQRQAQVSKEMKWAYNNNPAMYWHRFYNINKANFFKDRNWLRLEFQELLDCAKADAGPKTIVEVGCGAGNTVFPLLAKNENPHLVVHACDYAASAVEVVKSNPMYPVPPHGKGILHSSVWDVTTPPVARQSTLGGAHQTSKNDAEADTQGQAEGENTGEEQERSTSLPEGVEPGTVDIAIMIFVLSALHPLEWQRAIANVYKMLKPGGMVFIRDYGRYDLAQLRIKKGRMLDENFYIRGDGTRVYFFDAAELSEMLTGSKTAYEPVQVEQQPPTTVEVENEDGSVTISHTPAEGAEVTPETDADAGLEGKLAALTTNSESAAPLSTRFRPPGSTVPEPRIEFHAHSTPTLPTDAKTDKVVPGGSEGEASPIAGETTASPLNPFAGDHAELGIPDHPLFKIDQLGVDRRMLVNRKKQLRMYRIWMQVKARKLVPGEDAPTEQ</sequence>
<protein>
    <submittedName>
        <fullName evidence="1">Uncharacterized protein</fullName>
    </submittedName>
</protein>
<evidence type="ECO:0000313" key="2">
    <source>
        <dbReference type="Proteomes" id="UP001234202"/>
    </source>
</evidence>
<keyword evidence="2" id="KW-1185">Reference proteome</keyword>
<gene>
    <name evidence="1" type="ORF">QFC24_005069</name>
</gene>
<proteinExistence type="predicted"/>
<comment type="caution">
    <text evidence="1">The sequence shown here is derived from an EMBL/GenBank/DDBJ whole genome shotgun (WGS) entry which is preliminary data.</text>
</comment>
<accession>A0ACC2XAP3</accession>
<reference evidence="1" key="1">
    <citation type="submission" date="2023-04" db="EMBL/GenBank/DDBJ databases">
        <title>Draft Genome sequencing of Naganishia species isolated from polar environments using Oxford Nanopore Technology.</title>
        <authorList>
            <person name="Leo P."/>
            <person name="Venkateswaran K."/>
        </authorList>
    </citation>
    <scope>NUCLEOTIDE SEQUENCE</scope>
    <source>
        <strain evidence="1">DBVPG 5303</strain>
    </source>
</reference>
<evidence type="ECO:0000313" key="1">
    <source>
        <dbReference type="EMBL" id="KAJ9121088.1"/>
    </source>
</evidence>
<organism evidence="1 2">
    <name type="scientific">Naganishia onofrii</name>
    <dbReference type="NCBI Taxonomy" id="1851511"/>
    <lineage>
        <taxon>Eukaryota</taxon>
        <taxon>Fungi</taxon>
        <taxon>Dikarya</taxon>
        <taxon>Basidiomycota</taxon>
        <taxon>Agaricomycotina</taxon>
        <taxon>Tremellomycetes</taxon>
        <taxon>Filobasidiales</taxon>
        <taxon>Filobasidiaceae</taxon>
        <taxon>Naganishia</taxon>
    </lineage>
</organism>
<name>A0ACC2XAP3_9TREE</name>